<sequence>MSRPGTKYVIGRSDATAYFRNLWLTSTLVEFVDPRQHVPEGAEVFLVVTEPPSFLWPQGRQCYVTQIHQAYVPATPRRKVFFTVEPSKRRRREPTPPASFGTASSPGWGSGSSVSWPSGDESMEPPTKPRVCESVAEALEVDPEEAVAVSNDSRITPEDRGCLPDMAKGKPQSRESSDDELIECPDLTSGLGLTSCLEPVSGIKMFMTESTLKHKKSKSPARFESERALVEAWEEQLNATDPKELAQEHREPNYKARLEFLRLQKPKEEWWPRNCRRRLFSPPPKERE</sequence>
<feature type="region of interest" description="Disordered" evidence="1">
    <location>
        <begin position="83"/>
        <end position="129"/>
    </location>
</feature>
<gene>
    <name evidence="2" type="ORF">TBRA_LOCUS1961</name>
</gene>
<dbReference type="AlphaFoldDB" id="A0A6H5HXQ9"/>
<dbReference type="Proteomes" id="UP000479190">
    <property type="component" value="Unassembled WGS sequence"/>
</dbReference>
<accession>A0A6H5HXQ9</accession>
<organism evidence="2 3">
    <name type="scientific">Trichogramma brassicae</name>
    <dbReference type="NCBI Taxonomy" id="86971"/>
    <lineage>
        <taxon>Eukaryota</taxon>
        <taxon>Metazoa</taxon>
        <taxon>Ecdysozoa</taxon>
        <taxon>Arthropoda</taxon>
        <taxon>Hexapoda</taxon>
        <taxon>Insecta</taxon>
        <taxon>Pterygota</taxon>
        <taxon>Neoptera</taxon>
        <taxon>Endopterygota</taxon>
        <taxon>Hymenoptera</taxon>
        <taxon>Apocrita</taxon>
        <taxon>Proctotrupomorpha</taxon>
        <taxon>Chalcidoidea</taxon>
        <taxon>Trichogrammatidae</taxon>
        <taxon>Trichogramma</taxon>
    </lineage>
</organism>
<proteinExistence type="predicted"/>
<keyword evidence="3" id="KW-1185">Reference proteome</keyword>
<feature type="region of interest" description="Disordered" evidence="1">
    <location>
        <begin position="143"/>
        <end position="179"/>
    </location>
</feature>
<protein>
    <submittedName>
        <fullName evidence="2">Uncharacterized protein</fullName>
    </submittedName>
</protein>
<name>A0A6H5HXQ9_9HYME</name>
<reference evidence="2 3" key="1">
    <citation type="submission" date="2020-02" db="EMBL/GenBank/DDBJ databases">
        <authorList>
            <person name="Ferguson B K."/>
        </authorList>
    </citation>
    <scope>NUCLEOTIDE SEQUENCE [LARGE SCALE GENOMIC DNA]</scope>
</reference>
<feature type="compositionally biased region" description="Low complexity" evidence="1">
    <location>
        <begin position="104"/>
        <end position="119"/>
    </location>
</feature>
<evidence type="ECO:0000313" key="3">
    <source>
        <dbReference type="Proteomes" id="UP000479190"/>
    </source>
</evidence>
<evidence type="ECO:0000256" key="1">
    <source>
        <dbReference type="SAM" id="MobiDB-lite"/>
    </source>
</evidence>
<evidence type="ECO:0000313" key="2">
    <source>
        <dbReference type="EMBL" id="CAB0029942.1"/>
    </source>
</evidence>
<dbReference type="EMBL" id="CADCXV010000380">
    <property type="protein sequence ID" value="CAB0029942.1"/>
    <property type="molecule type" value="Genomic_DNA"/>
</dbReference>